<gene>
    <name evidence="1" type="ORF">EDD66_104270</name>
</gene>
<reference evidence="1 2" key="1">
    <citation type="submission" date="2018-11" db="EMBL/GenBank/DDBJ databases">
        <title>Genomic Encyclopedia of Type Strains, Phase IV (KMG-IV): sequencing the most valuable type-strain genomes for metagenomic binning, comparative biology and taxonomic classification.</title>
        <authorList>
            <person name="Goeker M."/>
        </authorList>
    </citation>
    <scope>NUCLEOTIDE SEQUENCE [LARGE SCALE GENOMIC DNA]</scope>
    <source>
        <strain evidence="1 2">DSM 26537</strain>
    </source>
</reference>
<accession>A0A3N1XU25</accession>
<dbReference type="AlphaFoldDB" id="A0A3N1XU25"/>
<organism evidence="1 2">
    <name type="scientific">Mobilisporobacter senegalensis</name>
    <dbReference type="NCBI Taxonomy" id="1329262"/>
    <lineage>
        <taxon>Bacteria</taxon>
        <taxon>Bacillati</taxon>
        <taxon>Bacillota</taxon>
        <taxon>Clostridia</taxon>
        <taxon>Lachnospirales</taxon>
        <taxon>Lachnospiraceae</taxon>
        <taxon>Mobilisporobacter</taxon>
    </lineage>
</organism>
<comment type="caution">
    <text evidence="1">The sequence shown here is derived from an EMBL/GenBank/DDBJ whole genome shotgun (WGS) entry which is preliminary data.</text>
</comment>
<dbReference type="RefSeq" id="WP_123609175.1">
    <property type="nucleotide sequence ID" value="NZ_RJVG01000004.1"/>
</dbReference>
<proteinExistence type="predicted"/>
<name>A0A3N1XU25_9FIRM</name>
<dbReference type="EMBL" id="RJVG01000004">
    <property type="protein sequence ID" value="ROR28682.1"/>
    <property type="molecule type" value="Genomic_DNA"/>
</dbReference>
<evidence type="ECO:0000313" key="1">
    <source>
        <dbReference type="EMBL" id="ROR28682.1"/>
    </source>
</evidence>
<keyword evidence="2" id="KW-1185">Reference proteome</keyword>
<dbReference type="Proteomes" id="UP000273083">
    <property type="component" value="Unassembled WGS sequence"/>
</dbReference>
<evidence type="ECO:0000313" key="2">
    <source>
        <dbReference type="Proteomes" id="UP000273083"/>
    </source>
</evidence>
<sequence>MSIDEFIKVMQFENINTIHVINENCIEEIHDSYEDYEKIQEIEGEWKLIVARRERRHLDEVSKEFHSKEEAIRYFCFYQLERHYTKKYLAKAKENSTISIYSDNFNINNLLNMFSELGIMQEYYSVNENKKNAFVFKNTGHDQYQIFWFDKEGNEIHKTMELDKGTALYAMFRLTYLYYLVDTHVLQMQEKGLLADGITRNDYNVIFSIVKG</sequence>
<protein>
    <submittedName>
        <fullName evidence="1">Uncharacterized protein</fullName>
    </submittedName>
</protein>